<dbReference type="GO" id="GO:0004674">
    <property type="term" value="F:protein serine/threonine kinase activity"/>
    <property type="evidence" value="ECO:0007669"/>
    <property type="project" value="UniProtKB-KW"/>
</dbReference>
<dbReference type="InterPro" id="IPR011009">
    <property type="entry name" value="Kinase-like_dom_sf"/>
</dbReference>
<dbReference type="AlphaFoldDB" id="A0A1V9ZTV2"/>
<keyword evidence="3" id="KW-0597">Phosphoprotein</keyword>
<dbReference type="PANTHER" id="PTHR24355:SF18">
    <property type="entry name" value="G PROTEIN-COUPLED RECEPTOR KINASE"/>
    <property type="match status" value="1"/>
</dbReference>
<keyword evidence="6 13" id="KW-0418">Kinase</keyword>
<evidence type="ECO:0000259" key="12">
    <source>
        <dbReference type="PROSITE" id="PS51285"/>
    </source>
</evidence>
<evidence type="ECO:0000256" key="7">
    <source>
        <dbReference type="ARBA" id="ARBA00022840"/>
    </source>
</evidence>
<comment type="caution">
    <text evidence="13">The sequence shown here is derived from an EMBL/GenBank/DDBJ whole genome shotgun (WGS) entry which is preliminary data.</text>
</comment>
<evidence type="ECO:0000256" key="5">
    <source>
        <dbReference type="ARBA" id="ARBA00022741"/>
    </source>
</evidence>
<dbReference type="InterPro" id="IPR017441">
    <property type="entry name" value="Protein_kinase_ATP_BS"/>
</dbReference>
<comment type="similarity">
    <text evidence="1">Belongs to the protein kinase superfamily. AGC Ser/Thr protein kinase family. GPRK subfamily.</text>
</comment>
<organism evidence="13 14">
    <name type="scientific">Achlya hypogyna</name>
    <name type="common">Oomycete</name>
    <name type="synonym">Protoachlya hypogyna</name>
    <dbReference type="NCBI Taxonomy" id="1202772"/>
    <lineage>
        <taxon>Eukaryota</taxon>
        <taxon>Sar</taxon>
        <taxon>Stramenopiles</taxon>
        <taxon>Oomycota</taxon>
        <taxon>Saprolegniomycetes</taxon>
        <taxon>Saprolegniales</taxon>
        <taxon>Achlyaceae</taxon>
        <taxon>Achlya</taxon>
    </lineage>
</organism>
<dbReference type="Gene3D" id="1.10.167.10">
    <property type="entry name" value="Regulator of G-protein Signalling 4, domain 2"/>
    <property type="match status" value="1"/>
</dbReference>
<accession>A0A1V9ZTV2</accession>
<keyword evidence="4" id="KW-0808">Transferase</keyword>
<evidence type="ECO:0000256" key="8">
    <source>
        <dbReference type="PROSITE-ProRule" id="PRU10141"/>
    </source>
</evidence>
<dbReference type="FunFam" id="1.10.510.10:FF:000074">
    <property type="entry name" value="G protein-coupled receptor kinase"/>
    <property type="match status" value="1"/>
</dbReference>
<feature type="compositionally biased region" description="Low complexity" evidence="9">
    <location>
        <begin position="137"/>
        <end position="154"/>
    </location>
</feature>
<evidence type="ECO:0000259" key="10">
    <source>
        <dbReference type="PROSITE" id="PS50011"/>
    </source>
</evidence>
<dbReference type="Gene3D" id="1.10.510.10">
    <property type="entry name" value="Transferase(Phosphotransferase) domain 1"/>
    <property type="match status" value="1"/>
</dbReference>
<evidence type="ECO:0000256" key="6">
    <source>
        <dbReference type="ARBA" id="ARBA00022777"/>
    </source>
</evidence>
<evidence type="ECO:0000313" key="14">
    <source>
        <dbReference type="Proteomes" id="UP000243579"/>
    </source>
</evidence>
<dbReference type="Proteomes" id="UP000243579">
    <property type="component" value="Unassembled WGS sequence"/>
</dbReference>
<dbReference type="OrthoDB" id="354826at2759"/>
<feature type="domain" description="AGC-kinase C-terminal" evidence="12">
    <location>
        <begin position="535"/>
        <end position="601"/>
    </location>
</feature>
<evidence type="ECO:0000256" key="9">
    <source>
        <dbReference type="SAM" id="MobiDB-lite"/>
    </source>
</evidence>
<dbReference type="InterPro" id="IPR036305">
    <property type="entry name" value="RGS_sf"/>
</dbReference>
<dbReference type="SMART" id="SM00220">
    <property type="entry name" value="S_TKc"/>
    <property type="match status" value="1"/>
</dbReference>
<dbReference type="SUPFAM" id="SSF48097">
    <property type="entry name" value="Regulator of G-protein signaling, RGS"/>
    <property type="match status" value="1"/>
</dbReference>
<dbReference type="InterPro" id="IPR000719">
    <property type="entry name" value="Prot_kinase_dom"/>
</dbReference>
<dbReference type="PROSITE" id="PS00107">
    <property type="entry name" value="PROTEIN_KINASE_ATP"/>
    <property type="match status" value="1"/>
</dbReference>
<dbReference type="PROSITE" id="PS00108">
    <property type="entry name" value="PROTEIN_KINASE_ST"/>
    <property type="match status" value="1"/>
</dbReference>
<name>A0A1V9ZTV2_ACHHY</name>
<keyword evidence="7 8" id="KW-0067">ATP-binding</keyword>
<evidence type="ECO:0000313" key="13">
    <source>
        <dbReference type="EMBL" id="OQS01409.1"/>
    </source>
</evidence>
<dbReference type="InterPro" id="IPR016137">
    <property type="entry name" value="RGS"/>
</dbReference>
<gene>
    <name evidence="13" type="ORF">ACHHYP_01052</name>
</gene>
<evidence type="ECO:0000256" key="4">
    <source>
        <dbReference type="ARBA" id="ARBA00022679"/>
    </source>
</evidence>
<dbReference type="Pfam" id="PF00069">
    <property type="entry name" value="Pkinase"/>
    <property type="match status" value="1"/>
</dbReference>
<evidence type="ECO:0000256" key="1">
    <source>
        <dbReference type="ARBA" id="ARBA00009793"/>
    </source>
</evidence>
<dbReference type="InterPro" id="IPR000961">
    <property type="entry name" value="AGC-kinase_C"/>
</dbReference>
<reference evidence="13 14" key="1">
    <citation type="journal article" date="2014" name="Genome Biol. Evol.">
        <title>The secreted proteins of Achlya hypogyna and Thraustotheca clavata identify the ancestral oomycete secretome and reveal gene acquisitions by horizontal gene transfer.</title>
        <authorList>
            <person name="Misner I."/>
            <person name="Blouin N."/>
            <person name="Leonard G."/>
            <person name="Richards T.A."/>
            <person name="Lane C.E."/>
        </authorList>
    </citation>
    <scope>NUCLEOTIDE SEQUENCE [LARGE SCALE GENOMIC DNA]</scope>
    <source>
        <strain evidence="13 14">ATCC 48635</strain>
    </source>
</reference>
<evidence type="ECO:0000259" key="11">
    <source>
        <dbReference type="PROSITE" id="PS50132"/>
    </source>
</evidence>
<dbReference type="PROSITE" id="PS50011">
    <property type="entry name" value="PROTEIN_KINASE_DOM"/>
    <property type="match status" value="1"/>
</dbReference>
<dbReference type="PROSITE" id="PS51285">
    <property type="entry name" value="AGC_KINASE_CTER"/>
    <property type="match status" value="1"/>
</dbReference>
<dbReference type="EMBL" id="JNBR01000008">
    <property type="protein sequence ID" value="OQS01409.1"/>
    <property type="molecule type" value="Genomic_DNA"/>
</dbReference>
<dbReference type="STRING" id="1202772.A0A1V9ZTV2"/>
<feature type="binding site" evidence="8">
    <location>
        <position position="306"/>
    </location>
    <ligand>
        <name>ATP</name>
        <dbReference type="ChEBI" id="CHEBI:30616"/>
    </ligand>
</feature>
<evidence type="ECO:0000256" key="3">
    <source>
        <dbReference type="ARBA" id="ARBA00022553"/>
    </source>
</evidence>
<feature type="domain" description="RGS" evidence="11">
    <location>
        <begin position="52"/>
        <end position="109"/>
    </location>
</feature>
<dbReference type="SUPFAM" id="SSF56112">
    <property type="entry name" value="Protein kinase-like (PK-like)"/>
    <property type="match status" value="1"/>
</dbReference>
<keyword evidence="14" id="KW-1185">Reference proteome</keyword>
<dbReference type="GO" id="GO:0005524">
    <property type="term" value="F:ATP binding"/>
    <property type="evidence" value="ECO:0007669"/>
    <property type="project" value="UniProtKB-UniRule"/>
</dbReference>
<keyword evidence="13" id="KW-0675">Receptor</keyword>
<protein>
    <submittedName>
        <fullName evidence="13">Receptor kinase</fullName>
    </submittedName>
</protein>
<keyword evidence="5 8" id="KW-0547">Nucleotide-binding</keyword>
<feature type="domain" description="Protein kinase" evidence="10">
    <location>
        <begin position="268"/>
        <end position="534"/>
    </location>
</feature>
<dbReference type="PANTHER" id="PTHR24355">
    <property type="entry name" value="G PROTEIN-COUPLED RECEPTOR KINASE/RIBOSOMAL PROTEIN S6 KINASE"/>
    <property type="match status" value="1"/>
</dbReference>
<dbReference type="InterPro" id="IPR044926">
    <property type="entry name" value="RGS_subdomain_2"/>
</dbReference>
<feature type="region of interest" description="Disordered" evidence="9">
    <location>
        <begin position="125"/>
        <end position="154"/>
    </location>
</feature>
<dbReference type="Gene3D" id="3.30.200.20">
    <property type="entry name" value="Phosphorylase Kinase, domain 1"/>
    <property type="match status" value="1"/>
</dbReference>
<proteinExistence type="inferred from homology"/>
<dbReference type="PROSITE" id="PS50132">
    <property type="entry name" value="RGS"/>
    <property type="match status" value="1"/>
</dbReference>
<keyword evidence="2" id="KW-0723">Serine/threonine-protein kinase</keyword>
<sequence>MDELQDAIQDAQYIGAMVDPRPRPTIAFYQPTPSELGDFVEKQTRLTPSWLGIEALLAQPLGFYLFRRHCEAEAHGVDKLIFLQDVHAYRNIPQHNRQLQKAKAMYKRYCDDASVAMVHPIVPKEVAPPSRHDNPFSSLGSPRTSSTSAPAPATTKLPGDANFSWKKEYKLTLEEGKALYATFKSDAHLLGVTGPILHRICSALDLEEEDSAHDAKSSLDVTLFDELEACVVGALDAVHMAGFRASPFYSRLIHFLLLQSREIGEDDFSLLRVLGRGGFGMVNGTIKRNTGKLYALKAMNKKIIKKKHAEKLCLAERAILTMLSSPFVVCLKYAFQTKEDLYLILDLRTGGDLSFHLNRGRFTEEQVMFWAAQILLGLQHMHEHNIVYRDLKPENILLDDKGNCSISDLGLAVEVTPNLCGRCGTRGYWAPEMLLRDSQGNRLFYDQTVDWWSYGCVVYEMLYGKCPFRTSKAKALHADKQKAYDMATLELTPTYDPKYFSPAATELLQRLLVRDPRQRLGCNGADEIKKMRFFENVDWAAMESMSVPPPFVPDRDINAASQADIGCFDPAVTQGVKLVEADQEHYKEWQFCSHVAFQNEIVEYMEWEVKQGPITIPNTSNSCCCIS</sequence>
<evidence type="ECO:0000256" key="2">
    <source>
        <dbReference type="ARBA" id="ARBA00022527"/>
    </source>
</evidence>
<dbReference type="Pfam" id="PF00615">
    <property type="entry name" value="RGS"/>
    <property type="match status" value="1"/>
</dbReference>
<dbReference type="InterPro" id="IPR008271">
    <property type="entry name" value="Ser/Thr_kinase_AS"/>
</dbReference>
<dbReference type="SMART" id="SM00315">
    <property type="entry name" value="RGS"/>
    <property type="match status" value="1"/>
</dbReference>